<keyword evidence="4" id="KW-1185">Reference proteome</keyword>
<feature type="region of interest" description="Disordered" evidence="1">
    <location>
        <begin position="38"/>
        <end position="62"/>
    </location>
</feature>
<dbReference type="KEGG" id="apor:DDU33_06955"/>
<evidence type="ECO:0000313" key="4">
    <source>
        <dbReference type="Proteomes" id="UP000244920"/>
    </source>
</evidence>
<dbReference type="EMBL" id="CP029206">
    <property type="protein sequence ID" value="AWI51237.1"/>
    <property type="molecule type" value="Genomic_DNA"/>
</dbReference>
<proteinExistence type="predicted"/>
<dbReference type="AlphaFoldDB" id="A0A2U8FJY5"/>
<feature type="compositionally biased region" description="Polar residues" evidence="1">
    <location>
        <begin position="38"/>
        <end position="58"/>
    </location>
</feature>
<dbReference type="RefSeq" id="WP_108924014.1">
    <property type="nucleotide sequence ID" value="NZ_CP029206.1"/>
</dbReference>
<evidence type="ECO:0000256" key="1">
    <source>
        <dbReference type="SAM" id="MobiDB-lite"/>
    </source>
</evidence>
<name>A0A2U8FJY5_9PAST</name>
<evidence type="ECO:0000256" key="2">
    <source>
        <dbReference type="SAM" id="SignalP"/>
    </source>
</evidence>
<evidence type="ECO:0008006" key="5">
    <source>
        <dbReference type="Google" id="ProtNLM"/>
    </source>
</evidence>
<gene>
    <name evidence="3" type="ORF">DDU33_06955</name>
</gene>
<feature type="signal peptide" evidence="2">
    <location>
        <begin position="1"/>
        <end position="22"/>
    </location>
</feature>
<accession>A0A2U8FJY5</accession>
<protein>
    <recommendedName>
        <fullName evidence="5">Lipoprotein</fullName>
    </recommendedName>
</protein>
<organism evidence="3 4">
    <name type="scientific">Actinobacillus porcitonsillarum</name>
    <dbReference type="NCBI Taxonomy" id="189834"/>
    <lineage>
        <taxon>Bacteria</taxon>
        <taxon>Pseudomonadati</taxon>
        <taxon>Pseudomonadota</taxon>
        <taxon>Gammaproteobacteria</taxon>
        <taxon>Pasteurellales</taxon>
        <taxon>Pasteurellaceae</taxon>
        <taxon>Actinobacillus</taxon>
    </lineage>
</organism>
<dbReference type="PROSITE" id="PS51257">
    <property type="entry name" value="PROKAR_LIPOPROTEIN"/>
    <property type="match status" value="1"/>
</dbReference>
<evidence type="ECO:0000313" key="3">
    <source>
        <dbReference type="EMBL" id="AWI51237.1"/>
    </source>
</evidence>
<feature type="chain" id="PRO_5015863087" description="Lipoprotein" evidence="2">
    <location>
        <begin position="23"/>
        <end position="103"/>
    </location>
</feature>
<sequence>MKKFILCLAPFLVVACSTPQQQSTVPLDMKAVQEYQQRITSGNTVDKNNPSNNEPLNQSDHKPKVVYQRAPAAIYPSVGVGYGWGHRHHHYGIGTRLGTGYWY</sequence>
<dbReference type="Proteomes" id="UP000244920">
    <property type="component" value="Chromosome"/>
</dbReference>
<keyword evidence="2" id="KW-0732">Signal</keyword>
<reference evidence="4" key="1">
    <citation type="submission" date="2018-05" db="EMBL/GenBank/DDBJ databases">
        <title>Complete genome sequence of Actinobacillus porcitonsillarum reference strain 9953L55 (CCUG 46996).</title>
        <authorList>
            <person name="Dona V."/>
            <person name="Perreten V."/>
        </authorList>
    </citation>
    <scope>NUCLEOTIDE SEQUENCE [LARGE SCALE GENOMIC DNA]</scope>
    <source>
        <strain evidence="4">9953L55</strain>
    </source>
</reference>